<dbReference type="Pfam" id="PF13620">
    <property type="entry name" value="CarboxypepD_reg"/>
    <property type="match status" value="1"/>
</dbReference>
<sequence length="406" mass="42760">MNRTTTLLLAVVVVVAAVPAVTAAERTQSDLVTVTVTVENEAGTAVGGAELTATWDGGNRTATTVSNGQALIDVPRGADVDISVQSDDYVRNTPYEVDNAGQESVTITVAEKGFATVRVLDRSGVPVNKAVVQLFHDGETVVNTRTNANGIYQTDAIEQGEYTLRALKERYFTNGTTVEVTGNTSVSTRIETGSVLVTFDVTDDHFDPARPVEGATVSIPKLGDTSQTLADGEATTSVPVNTNFEVEITKERYETVTEQLDVGEERTTLSATIQREEAITLTVSNSQIIVGENVTVDVENEYGTVVEGATVTVDGETVGETNANGELTFSIERSGVNAIRVESGDLSDSATVEGFSPDEGTPEDTATEVETTEDETTTSSGIGPGFTPVAAVVAALLAVLVLRRRA</sequence>
<feature type="transmembrane region" description="Helical" evidence="3">
    <location>
        <begin position="382"/>
        <end position="402"/>
    </location>
</feature>
<evidence type="ECO:0000313" key="5">
    <source>
        <dbReference type="Proteomes" id="UP000199076"/>
    </source>
</evidence>
<dbReference type="Proteomes" id="UP000199076">
    <property type="component" value="Unassembled WGS sequence"/>
</dbReference>
<evidence type="ECO:0000256" key="2">
    <source>
        <dbReference type="SAM" id="MobiDB-lite"/>
    </source>
</evidence>
<dbReference type="STRING" id="660518.SAMN05216218_11162"/>
<dbReference type="GO" id="GO:0005886">
    <property type="term" value="C:plasma membrane"/>
    <property type="evidence" value="ECO:0007669"/>
    <property type="project" value="UniProtKB-SubCell"/>
</dbReference>
<dbReference type="NCBIfam" id="TIGR04126">
    <property type="entry name" value="PGF_CTERM"/>
    <property type="match status" value="1"/>
</dbReference>
<dbReference type="AlphaFoldDB" id="A0A1G7PXD7"/>
<keyword evidence="3" id="KW-1133">Transmembrane helix</keyword>
<reference evidence="5" key="1">
    <citation type="submission" date="2016-10" db="EMBL/GenBank/DDBJ databases">
        <authorList>
            <person name="Varghese N."/>
            <person name="Submissions S."/>
        </authorList>
    </citation>
    <scope>NUCLEOTIDE SEQUENCE [LARGE SCALE GENOMIC DNA]</scope>
    <source>
        <strain evidence="5">IBRC-M 10760</strain>
    </source>
</reference>
<feature type="region of interest" description="Disordered" evidence="2">
    <location>
        <begin position="347"/>
        <end position="383"/>
    </location>
</feature>
<keyword evidence="1" id="KW-0732">Signal</keyword>
<feature type="compositionally biased region" description="Acidic residues" evidence="2">
    <location>
        <begin position="360"/>
        <end position="376"/>
    </location>
</feature>
<name>A0A1G7PXD7_9EURY</name>
<dbReference type="SUPFAM" id="SSF49478">
    <property type="entry name" value="Cna protein B-type domain"/>
    <property type="match status" value="1"/>
</dbReference>
<dbReference type="RefSeq" id="WP_092693605.1">
    <property type="nucleotide sequence ID" value="NZ_FNBK01000011.1"/>
</dbReference>
<dbReference type="OrthoDB" id="205784at2157"/>
<keyword evidence="5" id="KW-1185">Reference proteome</keyword>
<dbReference type="Gene3D" id="2.60.40.1120">
    <property type="entry name" value="Carboxypeptidase-like, regulatory domain"/>
    <property type="match status" value="2"/>
</dbReference>
<evidence type="ECO:0000313" key="4">
    <source>
        <dbReference type="EMBL" id="SDF90893.1"/>
    </source>
</evidence>
<evidence type="ECO:0000256" key="3">
    <source>
        <dbReference type="SAM" id="Phobius"/>
    </source>
</evidence>
<gene>
    <name evidence="4" type="ORF">SAMN05216218_11162</name>
</gene>
<accession>A0A1G7PXD7</accession>
<dbReference type="GO" id="GO:0030115">
    <property type="term" value="C:S-layer"/>
    <property type="evidence" value="ECO:0007669"/>
    <property type="project" value="UniProtKB-SubCell"/>
</dbReference>
<proteinExistence type="predicted"/>
<dbReference type="EMBL" id="FNBK01000011">
    <property type="protein sequence ID" value="SDF90893.1"/>
    <property type="molecule type" value="Genomic_DNA"/>
</dbReference>
<keyword evidence="3" id="KW-0812">Transmembrane</keyword>
<dbReference type="InterPro" id="IPR026371">
    <property type="entry name" value="PGF_CTERM"/>
</dbReference>
<keyword evidence="3" id="KW-0472">Membrane</keyword>
<organism evidence="4 5">
    <name type="scientific">Halorientalis regularis</name>
    <dbReference type="NCBI Taxonomy" id="660518"/>
    <lineage>
        <taxon>Archaea</taxon>
        <taxon>Methanobacteriati</taxon>
        <taxon>Methanobacteriota</taxon>
        <taxon>Stenosarchaea group</taxon>
        <taxon>Halobacteria</taxon>
        <taxon>Halobacteriales</taxon>
        <taxon>Haloarculaceae</taxon>
        <taxon>Halorientalis</taxon>
    </lineage>
</organism>
<evidence type="ECO:0000256" key="1">
    <source>
        <dbReference type="ARBA" id="ARBA00022729"/>
    </source>
</evidence>
<protein>
    <submittedName>
        <fullName evidence="4">PGF-CTERM protein</fullName>
    </submittedName>
</protein>